<dbReference type="InterPro" id="IPR048442">
    <property type="entry name" value="DosC_2nd"/>
</dbReference>
<dbReference type="InterPro" id="IPR050469">
    <property type="entry name" value="Diguanylate_Cyclase"/>
</dbReference>
<evidence type="ECO:0000259" key="13">
    <source>
        <dbReference type="PROSITE" id="PS50887"/>
    </source>
</evidence>
<dbReference type="UniPathway" id="UPA00599"/>
<dbReference type="Pfam" id="PF00990">
    <property type="entry name" value="GGDEF"/>
    <property type="match status" value="1"/>
</dbReference>
<evidence type="ECO:0000256" key="10">
    <source>
        <dbReference type="ARBA" id="ARBA00023004"/>
    </source>
</evidence>
<keyword evidence="7" id="KW-0479">Metal-binding</keyword>
<evidence type="ECO:0000256" key="5">
    <source>
        <dbReference type="ARBA" id="ARBA00022617"/>
    </source>
</evidence>
<protein>
    <recommendedName>
        <fullName evidence="4">Diguanylate cyclase DosC</fullName>
        <ecNumber evidence="3">2.7.7.65</ecNumber>
    </recommendedName>
    <alternativeName>
        <fullName evidence="11">Direct oxygen-sensing cyclase</fullName>
    </alternativeName>
</protein>
<comment type="catalytic activity">
    <reaction evidence="12">
        <text>2 GTP = 3',3'-c-di-GMP + 2 diphosphate</text>
        <dbReference type="Rhea" id="RHEA:24898"/>
        <dbReference type="ChEBI" id="CHEBI:33019"/>
        <dbReference type="ChEBI" id="CHEBI:37565"/>
        <dbReference type="ChEBI" id="CHEBI:58805"/>
        <dbReference type="EC" id="2.7.7.65"/>
    </reaction>
</comment>
<comment type="cofactor">
    <cofactor evidence="1">
        <name>Mg(2+)</name>
        <dbReference type="ChEBI" id="CHEBI:18420"/>
    </cofactor>
</comment>
<feature type="domain" description="GGDEF" evidence="13">
    <location>
        <begin position="331"/>
        <end position="464"/>
    </location>
</feature>
<gene>
    <name evidence="14" type="ORF">SAMN02745729_101528</name>
</gene>
<proteinExistence type="predicted"/>
<dbReference type="GO" id="GO:0046872">
    <property type="term" value="F:metal ion binding"/>
    <property type="evidence" value="ECO:0007669"/>
    <property type="project" value="UniProtKB-KW"/>
</dbReference>
<dbReference type="OrthoDB" id="9812260at2"/>
<dbReference type="GO" id="GO:0000166">
    <property type="term" value="F:nucleotide binding"/>
    <property type="evidence" value="ECO:0007669"/>
    <property type="project" value="UniProtKB-KW"/>
</dbReference>
<dbReference type="SUPFAM" id="SSF46458">
    <property type="entry name" value="Globin-like"/>
    <property type="match status" value="1"/>
</dbReference>
<evidence type="ECO:0000256" key="7">
    <source>
        <dbReference type="ARBA" id="ARBA00022723"/>
    </source>
</evidence>
<keyword evidence="8" id="KW-0547">Nucleotide-binding</keyword>
<dbReference type="InterPro" id="IPR000160">
    <property type="entry name" value="GGDEF_dom"/>
</dbReference>
<dbReference type="EMBL" id="FNRJ01000001">
    <property type="protein sequence ID" value="SEA12583.1"/>
    <property type="molecule type" value="Genomic_DNA"/>
</dbReference>
<dbReference type="PROSITE" id="PS50887">
    <property type="entry name" value="GGDEF"/>
    <property type="match status" value="1"/>
</dbReference>
<evidence type="ECO:0000256" key="12">
    <source>
        <dbReference type="ARBA" id="ARBA00034247"/>
    </source>
</evidence>
<reference evidence="15" key="1">
    <citation type="submission" date="2016-10" db="EMBL/GenBank/DDBJ databases">
        <authorList>
            <person name="Varghese N."/>
            <person name="Submissions S."/>
        </authorList>
    </citation>
    <scope>NUCLEOTIDE SEQUENCE [LARGE SCALE GENOMIC DNA]</scope>
    <source>
        <strain evidence="15">DSM 11526</strain>
    </source>
</reference>
<evidence type="ECO:0000256" key="4">
    <source>
        <dbReference type="ARBA" id="ARBA00015125"/>
    </source>
</evidence>
<dbReference type="STRING" id="1122198.SAMN02745729_101528"/>
<dbReference type="SMART" id="SM00267">
    <property type="entry name" value="GGDEF"/>
    <property type="match status" value="1"/>
</dbReference>
<dbReference type="InterPro" id="IPR029787">
    <property type="entry name" value="Nucleotide_cyclase"/>
</dbReference>
<evidence type="ECO:0000313" key="15">
    <source>
        <dbReference type="Proteomes" id="UP000242469"/>
    </source>
</evidence>
<dbReference type="FunFam" id="3.30.70.270:FF:000001">
    <property type="entry name" value="Diguanylate cyclase domain protein"/>
    <property type="match status" value="1"/>
</dbReference>
<dbReference type="InterPro" id="IPR009050">
    <property type="entry name" value="Globin-like_sf"/>
</dbReference>
<dbReference type="Pfam" id="PF11563">
    <property type="entry name" value="Protoglobin"/>
    <property type="match status" value="1"/>
</dbReference>
<dbReference type="GO" id="GO:0052621">
    <property type="term" value="F:diguanylate cyclase activity"/>
    <property type="evidence" value="ECO:0007669"/>
    <property type="project" value="UniProtKB-EC"/>
</dbReference>
<dbReference type="AlphaFoldDB" id="A0A1H3YM24"/>
<accession>A0A1H3YM24</accession>
<dbReference type="CDD" id="cd14757">
    <property type="entry name" value="GS_EcDosC-like_GGDEF"/>
    <property type="match status" value="1"/>
</dbReference>
<evidence type="ECO:0000256" key="8">
    <source>
        <dbReference type="ARBA" id="ARBA00022741"/>
    </source>
</evidence>
<name>A0A1H3YM24_9GAMM</name>
<dbReference type="GO" id="GO:0020037">
    <property type="term" value="F:heme binding"/>
    <property type="evidence" value="ECO:0007669"/>
    <property type="project" value="InterPro"/>
</dbReference>
<evidence type="ECO:0000256" key="3">
    <source>
        <dbReference type="ARBA" id="ARBA00012528"/>
    </source>
</evidence>
<keyword evidence="10" id="KW-0408">Iron</keyword>
<evidence type="ECO:0000256" key="2">
    <source>
        <dbReference type="ARBA" id="ARBA00001971"/>
    </source>
</evidence>
<dbReference type="Gene3D" id="1.10.490.10">
    <property type="entry name" value="Globins"/>
    <property type="match status" value="1"/>
</dbReference>
<dbReference type="PANTHER" id="PTHR45138:SF9">
    <property type="entry name" value="DIGUANYLATE CYCLASE DGCM-RELATED"/>
    <property type="match status" value="1"/>
</dbReference>
<dbReference type="RefSeq" id="WP_091822603.1">
    <property type="nucleotide sequence ID" value="NZ_FNRJ01000001.1"/>
</dbReference>
<keyword evidence="15" id="KW-1185">Reference proteome</keyword>
<dbReference type="PANTHER" id="PTHR45138">
    <property type="entry name" value="REGULATORY COMPONENTS OF SENSORY TRANSDUCTION SYSTEM"/>
    <property type="match status" value="1"/>
</dbReference>
<sequence>MPRFSTEQLCTEWTAINQRFSAEVQQFVIDFSRRHASSLSEHFYREMLGDPAASQFLSNDEVQSRLGQSMQRWVAGLFVSTTEGDVLRLIAEQRKIGEVHARIGIPVHLVLRGARCLKDRFVQLLHEVPNLPDEDQYAAMRLASDTIDLTMEVMGHAYSLSHDRNSRSEEAYRLFAITQNIASEKEQQRAALFDWENQLMFSQAVGTQLSELPRIQSSDFGLWFRHKGIHAFEGSAEAGAVMDTMEEIDSVLLPLFGSDGGNTIAISQDSRVHLLRDLRDKVKSIRFHLSNLFERNDELESGRDVLTRLLNRKFMPVVLSKQVSQSRTQKTAFAVLAIDIDHFKQVNDIHGHQAGDSVLQQLALILLNNSRSGDYLFRLGGEEFLLIAVDMDATRARTVAEKLRKSVERESFLLYDGKELKATISVGVACFDGHPDYQRVLRKADDALYQAKNNGRNRVVVAMGGGASEAG</sequence>
<dbReference type="NCBIfam" id="TIGR00254">
    <property type="entry name" value="GGDEF"/>
    <property type="match status" value="1"/>
</dbReference>
<evidence type="ECO:0000313" key="14">
    <source>
        <dbReference type="EMBL" id="SEA12583.1"/>
    </source>
</evidence>
<dbReference type="Pfam" id="PF21118">
    <property type="entry name" value="DosC_2nd"/>
    <property type="match status" value="1"/>
</dbReference>
<dbReference type="SUPFAM" id="SSF55073">
    <property type="entry name" value="Nucleotide cyclase"/>
    <property type="match status" value="1"/>
</dbReference>
<dbReference type="GO" id="GO:0019825">
    <property type="term" value="F:oxygen binding"/>
    <property type="evidence" value="ECO:0007669"/>
    <property type="project" value="InterPro"/>
</dbReference>
<evidence type="ECO:0000256" key="1">
    <source>
        <dbReference type="ARBA" id="ARBA00001946"/>
    </source>
</evidence>
<dbReference type="EC" id="2.7.7.65" evidence="3"/>
<organism evidence="14 15">
    <name type="scientific">Marinobacterium iners DSM 11526</name>
    <dbReference type="NCBI Taxonomy" id="1122198"/>
    <lineage>
        <taxon>Bacteria</taxon>
        <taxon>Pseudomonadati</taxon>
        <taxon>Pseudomonadota</taxon>
        <taxon>Gammaproteobacteria</taxon>
        <taxon>Oceanospirillales</taxon>
        <taxon>Oceanospirillaceae</taxon>
        <taxon>Marinobacterium</taxon>
    </lineage>
</organism>
<keyword evidence="9" id="KW-0460">Magnesium</keyword>
<evidence type="ECO:0000256" key="9">
    <source>
        <dbReference type="ARBA" id="ARBA00022842"/>
    </source>
</evidence>
<evidence type="ECO:0000256" key="11">
    <source>
        <dbReference type="ARBA" id="ARBA00029839"/>
    </source>
</evidence>
<keyword evidence="5" id="KW-0349">Heme</keyword>
<dbReference type="CDD" id="cd01949">
    <property type="entry name" value="GGDEF"/>
    <property type="match status" value="1"/>
</dbReference>
<dbReference type="InterPro" id="IPR044398">
    <property type="entry name" value="Globin-sensor_dom"/>
</dbReference>
<keyword evidence="6" id="KW-0808">Transferase</keyword>
<dbReference type="InterPro" id="IPR043128">
    <property type="entry name" value="Rev_trsase/Diguanyl_cyclase"/>
</dbReference>
<evidence type="ECO:0000256" key="6">
    <source>
        <dbReference type="ARBA" id="ARBA00022679"/>
    </source>
</evidence>
<dbReference type="Proteomes" id="UP000242469">
    <property type="component" value="Unassembled WGS sequence"/>
</dbReference>
<dbReference type="Gene3D" id="3.30.70.270">
    <property type="match status" value="1"/>
</dbReference>
<dbReference type="InterPro" id="IPR012292">
    <property type="entry name" value="Globin/Proto"/>
</dbReference>
<comment type="cofactor">
    <cofactor evidence="2">
        <name>heme</name>
        <dbReference type="ChEBI" id="CHEBI:30413"/>
    </cofactor>
</comment>
<dbReference type="InterPro" id="IPR039435">
    <property type="entry name" value="DosC_GS"/>
</dbReference>